<evidence type="ECO:0000313" key="4">
    <source>
        <dbReference type="Proteomes" id="UP000322822"/>
    </source>
</evidence>
<gene>
    <name evidence="3" type="ORF">FOB72_01465</name>
</gene>
<proteinExistence type="predicted"/>
<dbReference type="EMBL" id="CP044065">
    <property type="protein sequence ID" value="QET00834.1"/>
    <property type="molecule type" value="Genomic_DNA"/>
</dbReference>
<accession>A0A5P2GZA1</accession>
<sequence>MPRRANASGPRAPVPTAPVPTAPVPRAPAPRTRRPRSQLGLLALLTPLVVLPAFAAPPAGEAAFIAENDAAMARMMKDMDIQPTGDIDRDFVAMMTPHHQGAIEMAQAVLRHGKNEQLRRIAQEIIVDQQQEIAAMQLALGQPAPPSAPAPTAPGGAAPTAAPAAATAPSGTHSHAMSMSHHD</sequence>
<protein>
    <submittedName>
        <fullName evidence="3">DUF305 domain-containing protein</fullName>
    </submittedName>
</protein>
<dbReference type="Proteomes" id="UP000322822">
    <property type="component" value="Chromosome 1"/>
</dbReference>
<feature type="region of interest" description="Disordered" evidence="1">
    <location>
        <begin position="1"/>
        <end position="34"/>
    </location>
</feature>
<evidence type="ECO:0000313" key="3">
    <source>
        <dbReference type="EMBL" id="QET00834.1"/>
    </source>
</evidence>
<dbReference type="Gene3D" id="1.20.1260.10">
    <property type="match status" value="1"/>
</dbReference>
<evidence type="ECO:0000256" key="1">
    <source>
        <dbReference type="SAM" id="MobiDB-lite"/>
    </source>
</evidence>
<feature type="compositionally biased region" description="Low complexity" evidence="1">
    <location>
        <begin position="153"/>
        <end position="176"/>
    </location>
</feature>
<evidence type="ECO:0000259" key="2">
    <source>
        <dbReference type="Pfam" id="PF03713"/>
    </source>
</evidence>
<feature type="compositionally biased region" description="Pro residues" evidence="1">
    <location>
        <begin position="12"/>
        <end position="28"/>
    </location>
</feature>
<dbReference type="InterPro" id="IPR012347">
    <property type="entry name" value="Ferritin-like"/>
</dbReference>
<feature type="domain" description="DUF305" evidence="2">
    <location>
        <begin position="66"/>
        <end position="138"/>
    </location>
</feature>
<feature type="compositionally biased region" description="Pro residues" evidence="1">
    <location>
        <begin position="143"/>
        <end position="152"/>
    </location>
</feature>
<name>A0A5P2GZA1_9BURK</name>
<dbReference type="AlphaFoldDB" id="A0A5P2GZA1"/>
<organism evidence="3 4">
    <name type="scientific">Cupriavidus pauculus</name>
    <dbReference type="NCBI Taxonomy" id="82633"/>
    <lineage>
        <taxon>Bacteria</taxon>
        <taxon>Pseudomonadati</taxon>
        <taxon>Pseudomonadota</taxon>
        <taxon>Betaproteobacteria</taxon>
        <taxon>Burkholderiales</taxon>
        <taxon>Burkholderiaceae</taxon>
        <taxon>Cupriavidus</taxon>
    </lineage>
</organism>
<feature type="region of interest" description="Disordered" evidence="1">
    <location>
        <begin position="141"/>
        <end position="183"/>
    </location>
</feature>
<dbReference type="InterPro" id="IPR005183">
    <property type="entry name" value="DUF305_CopM-like"/>
</dbReference>
<dbReference type="Pfam" id="PF03713">
    <property type="entry name" value="DUF305"/>
    <property type="match status" value="1"/>
</dbReference>
<reference evidence="3 4" key="1">
    <citation type="submission" date="2019-09" db="EMBL/GenBank/DDBJ databases">
        <title>FDA dAtabase for Regulatory Grade micrObial Sequences (FDA-ARGOS): Supporting development and validation of Infectious Disease Dx tests.</title>
        <authorList>
            <person name="Sciortino C."/>
            <person name="Tallon L."/>
            <person name="Sadzewicz L."/>
            <person name="Vavikolanu K."/>
            <person name="Mehta A."/>
            <person name="Aluvathingal J."/>
            <person name="Nadendla S."/>
            <person name="Nandy P."/>
            <person name="Geyer C."/>
            <person name="Yan Y."/>
            <person name="Sichtig H."/>
        </authorList>
    </citation>
    <scope>NUCLEOTIDE SEQUENCE [LARGE SCALE GENOMIC DNA]</scope>
    <source>
        <strain evidence="3 4">FDAARGOS_664</strain>
    </source>
</reference>
<dbReference type="OrthoDB" id="8603558at2"/>
<dbReference type="PANTHER" id="PTHR36933">
    <property type="entry name" value="SLL0788 PROTEIN"/>
    <property type="match status" value="1"/>
</dbReference>
<dbReference type="PANTHER" id="PTHR36933:SF1">
    <property type="entry name" value="SLL0788 PROTEIN"/>
    <property type="match status" value="1"/>
</dbReference>